<dbReference type="Proteomes" id="UP001500683">
    <property type="component" value="Unassembled WGS sequence"/>
</dbReference>
<protein>
    <submittedName>
        <fullName evidence="1">Uncharacterized protein</fullName>
    </submittedName>
</protein>
<dbReference type="RefSeq" id="WP_344945593.1">
    <property type="nucleotide sequence ID" value="NZ_BAAAZG010000015.1"/>
</dbReference>
<keyword evidence="2" id="KW-1185">Reference proteome</keyword>
<comment type="caution">
    <text evidence="1">The sequence shown here is derived from an EMBL/GenBank/DDBJ whole genome shotgun (WGS) entry which is preliminary data.</text>
</comment>
<organism evidence="1 2">
    <name type="scientific">Actinomadura miaoliensis</name>
    <dbReference type="NCBI Taxonomy" id="430685"/>
    <lineage>
        <taxon>Bacteria</taxon>
        <taxon>Bacillati</taxon>
        <taxon>Actinomycetota</taxon>
        <taxon>Actinomycetes</taxon>
        <taxon>Streptosporangiales</taxon>
        <taxon>Thermomonosporaceae</taxon>
        <taxon>Actinomadura</taxon>
    </lineage>
</organism>
<gene>
    <name evidence="1" type="ORF">GCM10022214_25330</name>
</gene>
<evidence type="ECO:0000313" key="2">
    <source>
        <dbReference type="Proteomes" id="UP001500683"/>
    </source>
</evidence>
<dbReference type="EMBL" id="BAAAZG010000015">
    <property type="protein sequence ID" value="GAA4069175.1"/>
    <property type="molecule type" value="Genomic_DNA"/>
</dbReference>
<proteinExistence type="predicted"/>
<accession>A0ABP7VLV1</accession>
<evidence type="ECO:0000313" key="1">
    <source>
        <dbReference type="EMBL" id="GAA4069175.1"/>
    </source>
</evidence>
<name>A0ABP7VLV1_9ACTN</name>
<sequence length="93" mass="10323">MSHTLTREPLQTALSFIDGHRIEPQPPADPSLQPLAYLYSQWDGYPAMPEEGHYDEETQTWVFPPGTITAGVATNTNTSCYMGSDKCRDDTCA</sequence>
<reference evidence="2" key="1">
    <citation type="journal article" date="2019" name="Int. J. Syst. Evol. Microbiol.">
        <title>The Global Catalogue of Microorganisms (GCM) 10K type strain sequencing project: providing services to taxonomists for standard genome sequencing and annotation.</title>
        <authorList>
            <consortium name="The Broad Institute Genomics Platform"/>
            <consortium name="The Broad Institute Genome Sequencing Center for Infectious Disease"/>
            <person name="Wu L."/>
            <person name="Ma J."/>
        </authorList>
    </citation>
    <scope>NUCLEOTIDE SEQUENCE [LARGE SCALE GENOMIC DNA]</scope>
    <source>
        <strain evidence="2">JCM 16702</strain>
    </source>
</reference>